<dbReference type="InterPro" id="IPR025714">
    <property type="entry name" value="Methyltranfer_dom"/>
</dbReference>
<dbReference type="InterPro" id="IPR029063">
    <property type="entry name" value="SAM-dependent_MTases_sf"/>
</dbReference>
<gene>
    <name evidence="2" type="ORF">BCV71DRAFT_280504</name>
</gene>
<dbReference type="Pfam" id="PF13847">
    <property type="entry name" value="Methyltransf_31"/>
    <property type="match status" value="1"/>
</dbReference>
<dbReference type="Gene3D" id="3.40.50.150">
    <property type="entry name" value="Vaccinia Virus protein VP39"/>
    <property type="match status" value="1"/>
</dbReference>
<organism evidence="2 3">
    <name type="scientific">Rhizopus microsporus</name>
    <dbReference type="NCBI Taxonomy" id="58291"/>
    <lineage>
        <taxon>Eukaryota</taxon>
        <taxon>Fungi</taxon>
        <taxon>Fungi incertae sedis</taxon>
        <taxon>Mucoromycota</taxon>
        <taxon>Mucoromycotina</taxon>
        <taxon>Mucoromycetes</taxon>
        <taxon>Mucorales</taxon>
        <taxon>Mucorineae</taxon>
        <taxon>Rhizopodaceae</taxon>
        <taxon>Rhizopus</taxon>
    </lineage>
</organism>
<feature type="non-terminal residue" evidence="2">
    <location>
        <position position="1"/>
    </location>
</feature>
<dbReference type="SUPFAM" id="SSF53335">
    <property type="entry name" value="S-adenosyl-L-methionine-dependent methyltransferases"/>
    <property type="match status" value="1"/>
</dbReference>
<accession>A0A1X0S801</accession>
<dbReference type="AlphaFoldDB" id="A0A1X0S801"/>
<evidence type="ECO:0000313" key="2">
    <source>
        <dbReference type="EMBL" id="ORE20426.1"/>
    </source>
</evidence>
<protein>
    <recommendedName>
        <fullName evidence="1">Methyltransferase domain-containing protein</fullName>
    </recommendedName>
</protein>
<feature type="domain" description="Methyltransferase" evidence="1">
    <location>
        <begin position="47"/>
        <end position="152"/>
    </location>
</feature>
<reference evidence="2 3" key="1">
    <citation type="journal article" date="2016" name="Proc. Natl. Acad. Sci. U.S.A.">
        <title>Lipid metabolic changes in an early divergent fungus govern the establishment of a mutualistic symbiosis with endobacteria.</title>
        <authorList>
            <person name="Lastovetsky O.A."/>
            <person name="Gaspar M.L."/>
            <person name="Mondo S.J."/>
            <person name="LaButti K.M."/>
            <person name="Sandor L."/>
            <person name="Grigoriev I.V."/>
            <person name="Henry S.A."/>
            <person name="Pawlowska T.E."/>
        </authorList>
    </citation>
    <scope>NUCLEOTIDE SEQUENCE [LARGE SCALE GENOMIC DNA]</scope>
    <source>
        <strain evidence="2 3">ATCC 11559</strain>
    </source>
</reference>
<proteinExistence type="predicted"/>
<dbReference type="Proteomes" id="UP000242381">
    <property type="component" value="Unassembled WGS sequence"/>
</dbReference>
<sequence>IGTEREFHIEATSTYWLPKDDEEQRRLQRYEGNIVLLSVRKTLDVQKGMSILNVGCGSDVWNMITEYLNCTYHGYDIVNAINKKLSLKQFTFNYGNVTKRLPYEDNTFDFVHLRSLVLALDEEHGWPAAINEVIRVTKPGGMIQVTDCDFQLSKDLSFMSYKVRKAIHTGYISRGQNPNIVTELEKMISKHYSVKIVQADYRTCDMSSSTSIAKKFIWD</sequence>
<name>A0A1X0S801_RHIZD</name>
<evidence type="ECO:0000313" key="3">
    <source>
        <dbReference type="Proteomes" id="UP000242381"/>
    </source>
</evidence>
<dbReference type="EMBL" id="KV921294">
    <property type="protein sequence ID" value="ORE20426.1"/>
    <property type="molecule type" value="Genomic_DNA"/>
</dbReference>
<evidence type="ECO:0000259" key="1">
    <source>
        <dbReference type="Pfam" id="PF13847"/>
    </source>
</evidence>